<evidence type="ECO:0000313" key="8">
    <source>
        <dbReference type="Proteomes" id="UP000219072"/>
    </source>
</evidence>
<dbReference type="InterPro" id="IPR020846">
    <property type="entry name" value="MFS_dom"/>
</dbReference>
<feature type="transmembrane region" description="Helical" evidence="5">
    <location>
        <begin position="20"/>
        <end position="38"/>
    </location>
</feature>
<dbReference type="RefSeq" id="WP_097229543.1">
    <property type="nucleotide sequence ID" value="NZ_OCNE01000002.1"/>
</dbReference>
<dbReference type="InterPro" id="IPR036259">
    <property type="entry name" value="MFS_trans_sf"/>
</dbReference>
<dbReference type="GO" id="GO:0005886">
    <property type="term" value="C:plasma membrane"/>
    <property type="evidence" value="ECO:0007669"/>
    <property type="project" value="UniProtKB-SubCell"/>
</dbReference>
<dbReference type="PANTHER" id="PTHR23508:SF10">
    <property type="entry name" value="CARBOXYLIC ACID TRANSPORTER PROTEIN HOMOLOG"/>
    <property type="match status" value="1"/>
</dbReference>
<feature type="transmembrane region" description="Helical" evidence="5">
    <location>
        <begin position="58"/>
        <end position="76"/>
    </location>
</feature>
<accession>A0A286DP16</accession>
<organism evidence="7 8">
    <name type="scientific">Streptomyces zhaozhouensis</name>
    <dbReference type="NCBI Taxonomy" id="1300267"/>
    <lineage>
        <taxon>Bacteria</taxon>
        <taxon>Bacillati</taxon>
        <taxon>Actinomycetota</taxon>
        <taxon>Actinomycetes</taxon>
        <taxon>Kitasatosporales</taxon>
        <taxon>Streptomycetaceae</taxon>
        <taxon>Streptomyces</taxon>
    </lineage>
</organism>
<dbReference type="Proteomes" id="UP000219072">
    <property type="component" value="Unassembled WGS sequence"/>
</dbReference>
<evidence type="ECO:0000256" key="4">
    <source>
        <dbReference type="ARBA" id="ARBA00023136"/>
    </source>
</evidence>
<dbReference type="EMBL" id="OCNE01000002">
    <property type="protein sequence ID" value="SOD60379.1"/>
    <property type="molecule type" value="Genomic_DNA"/>
</dbReference>
<evidence type="ECO:0000256" key="2">
    <source>
        <dbReference type="ARBA" id="ARBA00022692"/>
    </source>
</evidence>
<dbReference type="SUPFAM" id="SSF103473">
    <property type="entry name" value="MFS general substrate transporter"/>
    <property type="match status" value="1"/>
</dbReference>
<keyword evidence="4 5" id="KW-0472">Membrane</keyword>
<evidence type="ECO:0000256" key="5">
    <source>
        <dbReference type="SAM" id="Phobius"/>
    </source>
</evidence>
<dbReference type="PANTHER" id="PTHR23508">
    <property type="entry name" value="CARBOXYLIC ACID TRANSPORTER PROTEIN HOMOLOG"/>
    <property type="match status" value="1"/>
</dbReference>
<feature type="transmembrane region" description="Helical" evidence="5">
    <location>
        <begin position="266"/>
        <end position="287"/>
    </location>
</feature>
<dbReference type="AlphaFoldDB" id="A0A286DP16"/>
<keyword evidence="3 5" id="KW-1133">Transmembrane helix</keyword>
<evidence type="ECO:0000256" key="3">
    <source>
        <dbReference type="ARBA" id="ARBA00022989"/>
    </source>
</evidence>
<feature type="transmembrane region" description="Helical" evidence="5">
    <location>
        <begin position="413"/>
        <end position="434"/>
    </location>
</feature>
<feature type="transmembrane region" description="Helical" evidence="5">
    <location>
        <begin position="174"/>
        <end position="195"/>
    </location>
</feature>
<feature type="transmembrane region" description="Helical" evidence="5">
    <location>
        <begin position="349"/>
        <end position="372"/>
    </location>
</feature>
<feature type="transmembrane region" description="Helical" evidence="5">
    <location>
        <begin position="112"/>
        <end position="134"/>
    </location>
</feature>
<dbReference type="GO" id="GO:0046943">
    <property type="term" value="F:carboxylic acid transmembrane transporter activity"/>
    <property type="evidence" value="ECO:0007669"/>
    <property type="project" value="TreeGrafter"/>
</dbReference>
<dbReference type="InterPro" id="IPR011701">
    <property type="entry name" value="MFS"/>
</dbReference>
<feature type="transmembrane region" description="Helical" evidence="5">
    <location>
        <begin position="325"/>
        <end position="343"/>
    </location>
</feature>
<dbReference type="OrthoDB" id="9787026at2"/>
<evidence type="ECO:0000313" key="7">
    <source>
        <dbReference type="EMBL" id="SOD60379.1"/>
    </source>
</evidence>
<dbReference type="PROSITE" id="PS50850">
    <property type="entry name" value="MFS"/>
    <property type="match status" value="1"/>
</dbReference>
<protein>
    <submittedName>
        <fullName evidence="7">MFS transporter, AAHS family, benzoate transport protein</fullName>
    </submittedName>
</protein>
<gene>
    <name evidence="7" type="ORF">SAMN06297387_102111</name>
</gene>
<keyword evidence="2 5" id="KW-0812">Transmembrane</keyword>
<dbReference type="Pfam" id="PF07690">
    <property type="entry name" value="MFS_1"/>
    <property type="match status" value="2"/>
</dbReference>
<feature type="transmembrane region" description="Helical" evidence="5">
    <location>
        <begin position="384"/>
        <end position="407"/>
    </location>
</feature>
<feature type="transmembrane region" description="Helical" evidence="5">
    <location>
        <begin position="88"/>
        <end position="106"/>
    </location>
</feature>
<name>A0A286DP16_9ACTN</name>
<proteinExistence type="predicted"/>
<comment type="subcellular location">
    <subcellularLocation>
        <location evidence="1">Cell membrane</location>
        <topology evidence="1">Multi-pass membrane protein</topology>
    </subcellularLocation>
</comment>
<reference evidence="7 8" key="1">
    <citation type="submission" date="2017-09" db="EMBL/GenBank/DDBJ databases">
        <authorList>
            <person name="Ehlers B."/>
            <person name="Leendertz F.H."/>
        </authorList>
    </citation>
    <scope>NUCLEOTIDE SEQUENCE [LARGE SCALE GENOMIC DNA]</scope>
    <source>
        <strain evidence="7 8">CGMCC 4.7095</strain>
    </source>
</reference>
<keyword evidence="8" id="KW-1185">Reference proteome</keyword>
<evidence type="ECO:0000256" key="1">
    <source>
        <dbReference type="ARBA" id="ARBA00004651"/>
    </source>
</evidence>
<evidence type="ECO:0000259" key="6">
    <source>
        <dbReference type="PROSITE" id="PS50850"/>
    </source>
</evidence>
<feature type="domain" description="Major facilitator superfamily (MFS) profile" evidence="6">
    <location>
        <begin position="22"/>
        <end position="439"/>
    </location>
</feature>
<sequence>MRTETFDRCLSENPTSRRSVAIMTIACVAVVFDGYDLQVLAYSLPKLVDEWDISSTRAGLLATYTFIGLFAGAVLLGAAGDRWGRKRMLVVGVTVFAVFTGTAGFVDGYEQFAVLRFCAALGMGGVLPGAITMVTDYTPAARRGRITALCGGCFTFGFVVAAVASRLVVPNHGWRPLFLVSYSALLLAVVIAVVIPETPQYLAARGRLSEAAATARTVFPAMRRPLERVTPAEFFADAEGKAVARAVGLRALWTPRYRRTTILVSALYLCVQFAVYAMSFWMVTLLVRRGLSLASSYGYAIEQAAAATAGGFVIGWFLDRMDRRLVLAAAFAAGGVSLTLFGFTTSVAALYVLNALAGALVIGGQNTVHSLVMDAYGVEARGTALGWALGIGRVGGLLGPLVGGFLLDLDMPFPLYFVVFAVPALLAALTTLALRSTRGRAPVEGAPTDGAVSART</sequence>
<feature type="transmembrane region" description="Helical" evidence="5">
    <location>
        <begin position="299"/>
        <end position="318"/>
    </location>
</feature>
<feature type="transmembrane region" description="Helical" evidence="5">
    <location>
        <begin position="146"/>
        <end position="168"/>
    </location>
</feature>
<dbReference type="Gene3D" id="1.20.1250.20">
    <property type="entry name" value="MFS general substrate transporter like domains"/>
    <property type="match status" value="2"/>
</dbReference>